<dbReference type="EMBL" id="CP023700">
    <property type="protein sequence ID" value="QEU88430.1"/>
    <property type="molecule type" value="Genomic_DNA"/>
</dbReference>
<name>A0ABX6AML6_STRVD</name>
<sequence length="82" mass="9092">MSRGKRGGIFRRGPGGWPIRGAGRPLRRVLRFRRRPGEVTDGLHSYESTRWPRWPANSFMASVTDPGGVQGGVLSPIRVNPP</sequence>
<dbReference type="Proteomes" id="UP000327143">
    <property type="component" value="Chromosome"/>
</dbReference>
<evidence type="ECO:0000313" key="3">
    <source>
        <dbReference type="Proteomes" id="UP000327143"/>
    </source>
</evidence>
<evidence type="ECO:0000256" key="1">
    <source>
        <dbReference type="SAM" id="MobiDB-lite"/>
    </source>
</evidence>
<proteinExistence type="predicted"/>
<reference evidence="2 3" key="1">
    <citation type="submission" date="2017-09" db="EMBL/GenBank/DDBJ databases">
        <authorList>
            <person name="Lee N."/>
            <person name="Cho B.-K."/>
        </authorList>
    </citation>
    <scope>NUCLEOTIDE SEQUENCE [LARGE SCALE GENOMIC DNA]</scope>
    <source>
        <strain evidence="2 3">ATCC 39115</strain>
    </source>
</reference>
<organism evidence="2 3">
    <name type="scientific">Streptomyces viridosporus T7A</name>
    <dbReference type="NCBI Taxonomy" id="665577"/>
    <lineage>
        <taxon>Bacteria</taxon>
        <taxon>Bacillati</taxon>
        <taxon>Actinomycetota</taxon>
        <taxon>Actinomycetes</taxon>
        <taxon>Kitasatosporales</taxon>
        <taxon>Streptomycetaceae</taxon>
        <taxon>Streptomyces</taxon>
    </lineage>
</organism>
<evidence type="ECO:0000313" key="2">
    <source>
        <dbReference type="EMBL" id="QEU88430.1"/>
    </source>
</evidence>
<feature type="region of interest" description="Disordered" evidence="1">
    <location>
        <begin position="62"/>
        <end position="82"/>
    </location>
</feature>
<protein>
    <submittedName>
        <fullName evidence="2">Uncharacterized protein</fullName>
    </submittedName>
</protein>
<accession>A0ABX6AML6</accession>
<gene>
    <name evidence="2" type="ORF">CP969_29850</name>
</gene>
<keyword evidence="3" id="KW-1185">Reference proteome</keyword>